<reference evidence="3 5" key="2">
    <citation type="submission" date="2021-01" db="EMBL/GenBank/DDBJ databases">
        <title>Biogeographic distribution of Paracoccus.</title>
        <authorList>
            <person name="Hollensteiner J."/>
            <person name="Leineberger J."/>
            <person name="Brinkhoff T."/>
            <person name="Daniel R."/>
        </authorList>
    </citation>
    <scope>NUCLEOTIDE SEQUENCE [LARGE SCALE GENOMIC DNA]</scope>
    <source>
        <strain evidence="3 5">DSM 18447</strain>
    </source>
</reference>
<evidence type="ECO:0000256" key="1">
    <source>
        <dbReference type="SAM" id="SignalP"/>
    </source>
</evidence>
<evidence type="ECO:0008006" key="6">
    <source>
        <dbReference type="Google" id="ProtNLM"/>
    </source>
</evidence>
<evidence type="ECO:0000313" key="3">
    <source>
        <dbReference type="EMBL" id="WCR05070.1"/>
    </source>
</evidence>
<evidence type="ECO:0000313" key="5">
    <source>
        <dbReference type="Proteomes" id="UP001215549"/>
    </source>
</evidence>
<evidence type="ECO:0000313" key="4">
    <source>
        <dbReference type="Proteomes" id="UP000186216"/>
    </source>
</evidence>
<dbReference type="EMBL" id="CP067140">
    <property type="protein sequence ID" value="WCR05070.1"/>
    <property type="molecule type" value="Genomic_DNA"/>
</dbReference>
<dbReference type="EMBL" id="FTOU01000003">
    <property type="protein sequence ID" value="SIS70486.1"/>
    <property type="molecule type" value="Genomic_DNA"/>
</dbReference>
<name>A0AA45W2T4_9RHOB</name>
<dbReference type="Proteomes" id="UP001215549">
    <property type="component" value="Chromosome"/>
</dbReference>
<dbReference type="Proteomes" id="UP000186216">
    <property type="component" value="Unassembled WGS sequence"/>
</dbReference>
<proteinExistence type="predicted"/>
<keyword evidence="5" id="KW-1185">Reference proteome</keyword>
<gene>
    <name evidence="3" type="ORF">JHX88_10405</name>
    <name evidence="2" type="ORF">SAMN05421772_103122</name>
</gene>
<evidence type="ECO:0000313" key="2">
    <source>
        <dbReference type="EMBL" id="SIS70486.1"/>
    </source>
</evidence>
<organism evidence="2 4">
    <name type="scientific">Paracoccus saliphilus</name>
    <dbReference type="NCBI Taxonomy" id="405559"/>
    <lineage>
        <taxon>Bacteria</taxon>
        <taxon>Pseudomonadati</taxon>
        <taxon>Pseudomonadota</taxon>
        <taxon>Alphaproteobacteria</taxon>
        <taxon>Rhodobacterales</taxon>
        <taxon>Paracoccaceae</taxon>
        <taxon>Paracoccus</taxon>
    </lineage>
</organism>
<keyword evidence="1" id="KW-0732">Signal</keyword>
<protein>
    <recommendedName>
        <fullName evidence="6">DUF2125 domain-containing protein</fullName>
    </recommendedName>
</protein>
<dbReference type="AlphaFoldDB" id="A0AA45W2T4"/>
<feature type="signal peptide" evidence="1">
    <location>
        <begin position="1"/>
        <end position="20"/>
    </location>
</feature>
<dbReference type="RefSeq" id="WP_076524070.1">
    <property type="nucleotide sequence ID" value="NZ_CP067140.1"/>
</dbReference>
<reference evidence="2 4" key="1">
    <citation type="submission" date="2017-01" db="EMBL/GenBank/DDBJ databases">
        <authorList>
            <person name="Varghese N."/>
            <person name="Submissions S."/>
        </authorList>
    </citation>
    <scope>NUCLEOTIDE SEQUENCE [LARGE SCALE GENOMIC DNA]</scope>
    <source>
        <strain evidence="2 4">DSM 18447</strain>
    </source>
</reference>
<feature type="chain" id="PRO_5041403334" description="DUF2125 domain-containing protein" evidence="1">
    <location>
        <begin position="21"/>
        <end position="315"/>
    </location>
</feature>
<sequence length="315" mass="34681">MNSYLTAGFVVCATALPVFADKAACVADLEATNPVLDGALAELAPAFEEGRCVLRDLELALPGSGPEQVLHVEAISWKAEWADRAEDLIPQALGLDVRDAWLSTQVNDFEELAYQIRLVSELNSTDLLLDYTLDPETGRFDLNNLDVRETSGNRLTVSAQLGNFDFSALTARPLQADRLMQIRLDDLDLKWRNTGFFEGMAQLWLPLVYPRFGDTPELAVGNTKIWLRDQINKLPGSLVITDSRDTLAAMVDTLPHPEGAMHLRLTTENGLAPQDIAAVFLTGAPIWDRLEDVLGGVSIAADWQQPEDCGCDDTW</sequence>
<accession>A0AA45W2T4</accession>